<sequence>MRLPNKLYPYGKSVLYYLPKILKKIDDGDTDIRSLFDFIKSDLESSTDFLEIMDCLYALRAIDMSDDGTVYRAY</sequence>
<dbReference type="Pfam" id="PF20292">
    <property type="entry name" value="MC7"/>
    <property type="match status" value="1"/>
</dbReference>
<keyword evidence="2" id="KW-1185">Reference proteome</keyword>
<dbReference type="Proteomes" id="UP000291289">
    <property type="component" value="Unassembled WGS sequence"/>
</dbReference>
<accession>A0A4R0QNW6</accession>
<dbReference type="EMBL" id="RXLP01000025">
    <property type="protein sequence ID" value="TCD53893.1"/>
    <property type="molecule type" value="Genomic_DNA"/>
</dbReference>
<proteinExistence type="predicted"/>
<protein>
    <recommendedName>
        <fullName evidence="3">DUF2087 domain-containing protein</fullName>
    </recommendedName>
</protein>
<evidence type="ECO:0000313" key="2">
    <source>
        <dbReference type="Proteomes" id="UP000291289"/>
    </source>
</evidence>
<gene>
    <name evidence="1" type="ORF">EJ419_06470</name>
</gene>
<evidence type="ECO:0000313" key="1">
    <source>
        <dbReference type="EMBL" id="TCD53893.1"/>
    </source>
</evidence>
<comment type="caution">
    <text evidence="1">The sequence shown here is derived from an EMBL/GenBank/DDBJ whole genome shotgun (WGS) entry which is preliminary data.</text>
</comment>
<dbReference type="AlphaFoldDB" id="A0A4R0QNW6"/>
<reference evidence="1 2" key="1">
    <citation type="submission" date="2018-12" db="EMBL/GenBank/DDBJ databases">
        <title>Alloscrdovia theropitheci sp. nov: a novel taxon from the feces of the bleeding-herat monkey (Theropithecus geleda).</title>
        <authorList>
            <person name="Modesto M."/>
        </authorList>
    </citation>
    <scope>NUCLEOTIDE SEQUENCE [LARGE SCALE GENOMIC DNA]</scope>
    <source>
        <strain evidence="1 2">GLDI4/2</strain>
    </source>
</reference>
<dbReference type="InterPro" id="IPR046900">
    <property type="entry name" value="ABC-3C_MC7"/>
</dbReference>
<evidence type="ECO:0008006" key="3">
    <source>
        <dbReference type="Google" id="ProtNLM"/>
    </source>
</evidence>
<dbReference type="OrthoDB" id="3268378at2"/>
<organism evidence="1 2">
    <name type="scientific">Alloscardovia theropitheci</name>
    <dbReference type="NCBI Taxonomy" id="2496842"/>
    <lineage>
        <taxon>Bacteria</taxon>
        <taxon>Bacillati</taxon>
        <taxon>Actinomycetota</taxon>
        <taxon>Actinomycetes</taxon>
        <taxon>Bifidobacteriales</taxon>
        <taxon>Bifidobacteriaceae</taxon>
        <taxon>Alloscardovia</taxon>
    </lineage>
</organism>
<dbReference type="RefSeq" id="WP_131284821.1">
    <property type="nucleotide sequence ID" value="NZ_RXLP01000025.1"/>
</dbReference>
<name>A0A4R0QNW6_9BIFI</name>